<dbReference type="InterPro" id="IPR052721">
    <property type="entry name" value="ET_Amicyanin"/>
</dbReference>
<dbReference type="PANTHER" id="PTHR36507:SF1">
    <property type="entry name" value="BLL1555 PROTEIN"/>
    <property type="match status" value="1"/>
</dbReference>
<feature type="domain" description="EfeO-type cupredoxin-like" evidence="1">
    <location>
        <begin position="2"/>
        <end position="75"/>
    </location>
</feature>
<organism evidence="2 3">
    <name type="scientific">Handelsmanbacteria sp. (strain RIFCSPLOWO2_12_FULL_64_10)</name>
    <dbReference type="NCBI Taxonomy" id="1817868"/>
    <lineage>
        <taxon>Bacteria</taxon>
        <taxon>Candidatus Handelsmaniibacteriota</taxon>
    </lineage>
</organism>
<gene>
    <name evidence="2" type="ORF">A3F84_16845</name>
</gene>
<comment type="caution">
    <text evidence="2">The sequence shown here is derived from an EMBL/GenBank/DDBJ whole genome shotgun (WGS) entry which is preliminary data.</text>
</comment>
<dbReference type="Pfam" id="PF13473">
    <property type="entry name" value="Cupredoxin_1"/>
    <property type="match status" value="1"/>
</dbReference>
<evidence type="ECO:0000259" key="1">
    <source>
        <dbReference type="Pfam" id="PF13473"/>
    </source>
</evidence>
<dbReference type="InterPro" id="IPR028096">
    <property type="entry name" value="EfeO_Cupredoxin"/>
</dbReference>
<dbReference type="InterPro" id="IPR008972">
    <property type="entry name" value="Cupredoxin"/>
</dbReference>
<dbReference type="AlphaFoldDB" id="A0A1F6CL93"/>
<evidence type="ECO:0000313" key="3">
    <source>
        <dbReference type="Proteomes" id="UP000178606"/>
    </source>
</evidence>
<proteinExistence type="predicted"/>
<reference evidence="2 3" key="1">
    <citation type="journal article" date="2016" name="Nat. Commun.">
        <title>Thousands of microbial genomes shed light on interconnected biogeochemical processes in an aquifer system.</title>
        <authorList>
            <person name="Anantharaman K."/>
            <person name="Brown C.T."/>
            <person name="Hug L.A."/>
            <person name="Sharon I."/>
            <person name="Castelle C.J."/>
            <person name="Probst A.J."/>
            <person name="Thomas B.C."/>
            <person name="Singh A."/>
            <person name="Wilkins M.J."/>
            <person name="Karaoz U."/>
            <person name="Brodie E.L."/>
            <person name="Williams K.H."/>
            <person name="Hubbard S.S."/>
            <person name="Banfield J.F."/>
        </authorList>
    </citation>
    <scope>NUCLEOTIDE SEQUENCE [LARGE SCALE GENOMIC DNA]</scope>
    <source>
        <strain evidence="3">RIFCSPLOWO2_12_FULL_64_10</strain>
    </source>
</reference>
<sequence length="77" mass="9110">MVDNAFWPDVLRVRPGTTVTWQHFGNVPHDTRSVDDLWYSRNMMQGSKFAWTFNRPGEFRYFCTVHVEMTGMIIVEP</sequence>
<dbReference type="Proteomes" id="UP000178606">
    <property type="component" value="Unassembled WGS sequence"/>
</dbReference>
<dbReference type="PANTHER" id="PTHR36507">
    <property type="entry name" value="BLL1555 PROTEIN"/>
    <property type="match status" value="1"/>
</dbReference>
<dbReference type="Gene3D" id="2.60.40.420">
    <property type="entry name" value="Cupredoxins - blue copper proteins"/>
    <property type="match status" value="1"/>
</dbReference>
<accession>A0A1F6CL93</accession>
<dbReference type="EMBL" id="MFKF01000224">
    <property type="protein sequence ID" value="OGG49770.1"/>
    <property type="molecule type" value="Genomic_DNA"/>
</dbReference>
<name>A0A1F6CL93_HANXR</name>
<protein>
    <recommendedName>
        <fullName evidence="1">EfeO-type cupredoxin-like domain-containing protein</fullName>
    </recommendedName>
</protein>
<evidence type="ECO:0000313" key="2">
    <source>
        <dbReference type="EMBL" id="OGG49770.1"/>
    </source>
</evidence>
<dbReference type="SUPFAM" id="SSF49503">
    <property type="entry name" value="Cupredoxins"/>
    <property type="match status" value="1"/>
</dbReference>